<evidence type="ECO:0000256" key="1">
    <source>
        <dbReference type="SAM" id="Phobius"/>
    </source>
</evidence>
<dbReference type="GO" id="GO:0004175">
    <property type="term" value="F:endopeptidase activity"/>
    <property type="evidence" value="ECO:0007669"/>
    <property type="project" value="UniProtKB-ARBA"/>
</dbReference>
<dbReference type="InterPro" id="IPR003675">
    <property type="entry name" value="Rce1/LyrA-like_dom"/>
</dbReference>
<keyword evidence="5" id="KW-0645">Protease</keyword>
<keyword evidence="4" id="KW-0378">Hydrolase</keyword>
<dbReference type="PANTHER" id="PTHR36435">
    <property type="entry name" value="SLR1288 PROTEIN"/>
    <property type="match status" value="1"/>
</dbReference>
<dbReference type="AlphaFoldDB" id="A0A7Z7QNR7"/>
<dbReference type="GeneID" id="93789576"/>
<protein>
    <submittedName>
        <fullName evidence="4">CPBP family intramembrane metalloprotease</fullName>
    </submittedName>
    <submittedName>
        <fullName evidence="5">Metal-dependent membrane protease</fullName>
    </submittedName>
</protein>
<keyword evidence="1" id="KW-0812">Transmembrane</keyword>
<feature type="transmembrane region" description="Helical" evidence="1">
    <location>
        <begin position="186"/>
        <end position="203"/>
    </location>
</feature>
<keyword evidence="7" id="KW-1185">Reference proteome</keyword>
<dbReference type="EMBL" id="POVK01000003">
    <property type="protein sequence ID" value="NHA33185.1"/>
    <property type="molecule type" value="Genomic_DNA"/>
</dbReference>
<dbReference type="Proteomes" id="UP000264146">
    <property type="component" value="Chromosome"/>
</dbReference>
<evidence type="ECO:0000259" key="2">
    <source>
        <dbReference type="Pfam" id="PF02517"/>
    </source>
</evidence>
<reference evidence="3 6" key="3">
    <citation type="submission" date="2020-11" db="EMBL/GenBank/DDBJ databases">
        <authorList>
            <consortium name="Pathogen Informatics"/>
        </authorList>
    </citation>
    <scope>NUCLEOTIDE SEQUENCE [LARGE SCALE GENOMIC DNA]</scope>
    <source>
        <strain evidence="3 6">NCTC12218</strain>
    </source>
</reference>
<dbReference type="GO" id="GO:0006508">
    <property type="term" value="P:proteolysis"/>
    <property type="evidence" value="ECO:0007669"/>
    <property type="project" value="UniProtKB-KW"/>
</dbReference>
<dbReference type="GO" id="GO:0008237">
    <property type="term" value="F:metallopeptidase activity"/>
    <property type="evidence" value="ECO:0007669"/>
    <property type="project" value="UniProtKB-KW"/>
</dbReference>
<dbReference type="InterPro" id="IPR052710">
    <property type="entry name" value="CAAX_protease"/>
</dbReference>
<dbReference type="Proteomes" id="UP000572988">
    <property type="component" value="Unassembled WGS sequence"/>
</dbReference>
<feature type="transmembrane region" description="Helical" evidence="1">
    <location>
        <begin position="162"/>
        <end position="180"/>
    </location>
</feature>
<organism evidence="5">
    <name type="scientific">Staphylococcus schleiferi</name>
    <dbReference type="NCBI Taxonomy" id="1295"/>
    <lineage>
        <taxon>Bacteria</taxon>
        <taxon>Bacillati</taxon>
        <taxon>Bacillota</taxon>
        <taxon>Bacilli</taxon>
        <taxon>Bacillales</taxon>
        <taxon>Staphylococcaceae</taxon>
        <taxon>Staphylococcus</taxon>
    </lineage>
</organism>
<sequence>MNRILVSILTVVFYILALFTPTFANALGWIDTQHRTTALHQTIYIQLIAFLCAAIIILVMQYTVKNKLKFELEQKEKKRYIIPWILAGLGIVYFAQIIVNVLSVLIFGTNPVSENTFRILKVAREMPIMIILIAIIGPLLEEFVFRKVLFGEIYNAIRANKTIKFLIATTISSLLFAVAHMDFSHLLVYFVMGVIFSAFYIYTKRLSVSIGIHMAQNGLVALIQLTMPEKLLEDAMKQVQFIQLFVIHFL</sequence>
<dbReference type="NCBIfam" id="NF046050">
    <property type="entry name" value="CPBP_fam_MroQ"/>
    <property type="match status" value="1"/>
</dbReference>
<evidence type="ECO:0000313" key="5">
    <source>
        <dbReference type="EMBL" id="SUM87971.1"/>
    </source>
</evidence>
<evidence type="ECO:0000313" key="7">
    <source>
        <dbReference type="Proteomes" id="UP000572988"/>
    </source>
</evidence>
<dbReference type="PANTHER" id="PTHR36435:SF6">
    <property type="entry name" value="ABORTIVE INFECTION PROTEIN"/>
    <property type="match status" value="1"/>
</dbReference>
<feature type="transmembrane region" description="Helical" evidence="1">
    <location>
        <begin position="42"/>
        <end position="60"/>
    </location>
</feature>
<feature type="transmembrane region" description="Helical" evidence="1">
    <location>
        <begin position="128"/>
        <end position="150"/>
    </location>
</feature>
<dbReference type="Pfam" id="PF02517">
    <property type="entry name" value="Rce1-like"/>
    <property type="match status" value="1"/>
</dbReference>
<keyword evidence="1" id="KW-1133">Transmembrane helix</keyword>
<evidence type="ECO:0000313" key="3">
    <source>
        <dbReference type="EMBL" id="CAD7359253.1"/>
    </source>
</evidence>
<feature type="transmembrane region" description="Helical" evidence="1">
    <location>
        <begin position="81"/>
        <end position="108"/>
    </location>
</feature>
<keyword evidence="4" id="KW-0482">Metalloprotease</keyword>
<reference evidence="4 7" key="1">
    <citation type="submission" date="2018-01" db="EMBL/GenBank/DDBJ databases">
        <title>Complete genome sequence of Staphylococcus Scheliferi isolated from human.</title>
        <authorList>
            <person name="Abouelkhair M.A."/>
            <person name="Bemis D.A."/>
            <person name="Kania S.A."/>
        </authorList>
    </citation>
    <scope>NUCLEOTIDE SEQUENCE [LARGE SCALE GENOMIC DNA]</scope>
    <source>
        <strain evidence="4 7">ATCC 43808</strain>
    </source>
</reference>
<dbReference type="EMBL" id="UHEF01000001">
    <property type="protein sequence ID" value="SUM87971.1"/>
    <property type="molecule type" value="Genomic_DNA"/>
</dbReference>
<dbReference type="RefSeq" id="WP_016425570.1">
    <property type="nucleotide sequence ID" value="NZ_CABKRV010000001.1"/>
</dbReference>
<name>A0A7Z7QNR7_STASC</name>
<keyword evidence="1" id="KW-0472">Membrane</keyword>
<dbReference type="GO" id="GO:0080120">
    <property type="term" value="P:CAAX-box protein maturation"/>
    <property type="evidence" value="ECO:0007669"/>
    <property type="project" value="UniProtKB-ARBA"/>
</dbReference>
<dbReference type="EMBL" id="LR962863">
    <property type="protein sequence ID" value="CAD7359253.1"/>
    <property type="molecule type" value="Genomic_DNA"/>
</dbReference>
<gene>
    <name evidence="4" type="ORF">C1O36_01355</name>
    <name evidence="5" type="ORF">NCTC12218_00859</name>
</gene>
<evidence type="ECO:0000313" key="4">
    <source>
        <dbReference type="EMBL" id="NHA33185.1"/>
    </source>
</evidence>
<evidence type="ECO:0000313" key="6">
    <source>
        <dbReference type="Proteomes" id="UP000264146"/>
    </source>
</evidence>
<proteinExistence type="predicted"/>
<accession>A0A7Z7QNR7</accession>
<reference evidence="5" key="2">
    <citation type="submission" date="2018-06" db="EMBL/GenBank/DDBJ databases">
        <authorList>
            <consortium name="Pathogen Informatics"/>
            <person name="Doyle S."/>
        </authorList>
    </citation>
    <scope>NUCLEOTIDE SEQUENCE [LARGE SCALE GENOMIC DNA]</scope>
    <source>
        <strain evidence="5">NCTC12218</strain>
    </source>
</reference>
<feature type="domain" description="CAAX prenyl protease 2/Lysostaphin resistance protein A-like" evidence="2">
    <location>
        <begin position="127"/>
        <end position="218"/>
    </location>
</feature>